<protein>
    <submittedName>
        <fullName evidence="1">Uncharacterized protein</fullName>
    </submittedName>
</protein>
<accession>A0A2G2YS87</accession>
<dbReference type="AlphaFoldDB" id="A0A2G2YS87"/>
<proteinExistence type="predicted"/>
<name>A0A2G2YS87_CAPAN</name>
<organism evidence="1 2">
    <name type="scientific">Capsicum annuum</name>
    <name type="common">Capsicum pepper</name>
    <dbReference type="NCBI Taxonomy" id="4072"/>
    <lineage>
        <taxon>Eukaryota</taxon>
        <taxon>Viridiplantae</taxon>
        <taxon>Streptophyta</taxon>
        <taxon>Embryophyta</taxon>
        <taxon>Tracheophyta</taxon>
        <taxon>Spermatophyta</taxon>
        <taxon>Magnoliopsida</taxon>
        <taxon>eudicotyledons</taxon>
        <taxon>Gunneridae</taxon>
        <taxon>Pentapetalae</taxon>
        <taxon>asterids</taxon>
        <taxon>lamiids</taxon>
        <taxon>Solanales</taxon>
        <taxon>Solanaceae</taxon>
        <taxon>Solanoideae</taxon>
        <taxon>Capsiceae</taxon>
        <taxon>Capsicum</taxon>
    </lineage>
</organism>
<dbReference type="EMBL" id="AYRZ02000009">
    <property type="protein sequence ID" value="PHT72618.1"/>
    <property type="molecule type" value="Genomic_DNA"/>
</dbReference>
<reference evidence="1 2" key="1">
    <citation type="journal article" date="2014" name="Nat. Genet.">
        <title>Genome sequence of the hot pepper provides insights into the evolution of pungency in Capsicum species.</title>
        <authorList>
            <person name="Kim S."/>
            <person name="Park M."/>
            <person name="Yeom S.I."/>
            <person name="Kim Y.M."/>
            <person name="Lee J.M."/>
            <person name="Lee H.A."/>
            <person name="Seo E."/>
            <person name="Choi J."/>
            <person name="Cheong K."/>
            <person name="Kim K.T."/>
            <person name="Jung K."/>
            <person name="Lee G.W."/>
            <person name="Oh S.K."/>
            <person name="Bae C."/>
            <person name="Kim S.B."/>
            <person name="Lee H.Y."/>
            <person name="Kim S.Y."/>
            <person name="Kim M.S."/>
            <person name="Kang B.C."/>
            <person name="Jo Y.D."/>
            <person name="Yang H.B."/>
            <person name="Jeong H.J."/>
            <person name="Kang W.H."/>
            <person name="Kwon J.K."/>
            <person name="Shin C."/>
            <person name="Lim J.Y."/>
            <person name="Park J.H."/>
            <person name="Huh J.H."/>
            <person name="Kim J.S."/>
            <person name="Kim B.D."/>
            <person name="Cohen O."/>
            <person name="Paran I."/>
            <person name="Suh M.C."/>
            <person name="Lee S.B."/>
            <person name="Kim Y.K."/>
            <person name="Shin Y."/>
            <person name="Noh S.J."/>
            <person name="Park J."/>
            <person name="Seo Y.S."/>
            <person name="Kwon S.Y."/>
            <person name="Kim H.A."/>
            <person name="Park J.M."/>
            <person name="Kim H.J."/>
            <person name="Choi S.B."/>
            <person name="Bosland P.W."/>
            <person name="Reeves G."/>
            <person name="Jo S.H."/>
            <person name="Lee B.W."/>
            <person name="Cho H.T."/>
            <person name="Choi H.S."/>
            <person name="Lee M.S."/>
            <person name="Yu Y."/>
            <person name="Do Choi Y."/>
            <person name="Park B.S."/>
            <person name="van Deynze A."/>
            <person name="Ashrafi H."/>
            <person name="Hill T."/>
            <person name="Kim W.T."/>
            <person name="Pai H.S."/>
            <person name="Ahn H.K."/>
            <person name="Yeam I."/>
            <person name="Giovannoni J.J."/>
            <person name="Rose J.K."/>
            <person name="Sorensen I."/>
            <person name="Lee S.J."/>
            <person name="Kim R.W."/>
            <person name="Choi I.Y."/>
            <person name="Choi B.S."/>
            <person name="Lim J.S."/>
            <person name="Lee Y.H."/>
            <person name="Choi D."/>
        </authorList>
    </citation>
    <scope>NUCLEOTIDE SEQUENCE [LARGE SCALE GENOMIC DNA]</scope>
    <source>
        <strain evidence="2">cv. CM334</strain>
    </source>
</reference>
<dbReference type="Gene3D" id="3.30.800.10">
    <property type="entry name" value="Phosphatidylinositol Phosphate Kinase II Beta"/>
    <property type="match status" value="1"/>
</dbReference>
<evidence type="ECO:0000313" key="1">
    <source>
        <dbReference type="EMBL" id="PHT72618.1"/>
    </source>
</evidence>
<dbReference type="SUPFAM" id="SSF56104">
    <property type="entry name" value="SAICAR synthase-like"/>
    <property type="match status" value="1"/>
</dbReference>
<dbReference type="InterPro" id="IPR023610">
    <property type="entry name" value="PInositol-4/5-P-5/4-kinase"/>
</dbReference>
<dbReference type="PANTHER" id="PTHR23086:SF113">
    <property type="entry name" value="PHOSPHATIDYLINOSITOL 4-PHOSPHATE 5-KINASE 6"/>
    <property type="match status" value="1"/>
</dbReference>
<dbReference type="OMA" id="HIPPHHS"/>
<keyword evidence="2" id="KW-1185">Reference proteome</keyword>
<evidence type="ECO:0000313" key="2">
    <source>
        <dbReference type="Proteomes" id="UP000222542"/>
    </source>
</evidence>
<reference evidence="1 2" key="2">
    <citation type="journal article" date="2017" name="Genome Biol.">
        <title>New reference genome sequences of hot pepper reveal the massive evolution of plant disease-resistance genes by retroduplication.</title>
        <authorList>
            <person name="Kim S."/>
            <person name="Park J."/>
            <person name="Yeom S.I."/>
            <person name="Kim Y.M."/>
            <person name="Seo E."/>
            <person name="Kim K.T."/>
            <person name="Kim M.S."/>
            <person name="Lee J.M."/>
            <person name="Cheong K."/>
            <person name="Shin H.S."/>
            <person name="Kim S.B."/>
            <person name="Han K."/>
            <person name="Lee J."/>
            <person name="Park M."/>
            <person name="Lee H.A."/>
            <person name="Lee H.Y."/>
            <person name="Lee Y."/>
            <person name="Oh S."/>
            <person name="Lee J.H."/>
            <person name="Choi E."/>
            <person name="Choi E."/>
            <person name="Lee S.E."/>
            <person name="Jeon J."/>
            <person name="Kim H."/>
            <person name="Choi G."/>
            <person name="Song H."/>
            <person name="Lee J."/>
            <person name="Lee S.C."/>
            <person name="Kwon J.K."/>
            <person name="Lee H.Y."/>
            <person name="Koo N."/>
            <person name="Hong Y."/>
            <person name="Kim R.W."/>
            <person name="Kang W.H."/>
            <person name="Huh J.H."/>
            <person name="Kang B.C."/>
            <person name="Yang T.J."/>
            <person name="Lee Y.H."/>
            <person name="Bennetzen J.L."/>
            <person name="Choi D."/>
        </authorList>
    </citation>
    <scope>NUCLEOTIDE SEQUENCE [LARGE SCALE GENOMIC DNA]</scope>
    <source>
        <strain evidence="2">cv. CM334</strain>
    </source>
</reference>
<dbReference type="Proteomes" id="UP000222542">
    <property type="component" value="Unassembled WGS sequence"/>
</dbReference>
<sequence length="63" mass="7498">MVHLRHSVRRPSLDTSLNLKATFFDTKEKIWTKFPTEGSKHIPPHHSCGFKWKNYYPLGFRLN</sequence>
<comment type="caution">
    <text evidence="1">The sequence shown here is derived from an EMBL/GenBank/DDBJ whole genome shotgun (WGS) entry which is preliminary data.</text>
</comment>
<gene>
    <name evidence="1" type="ORF">T459_23403</name>
</gene>
<dbReference type="STRING" id="4072.A0A2G2YS87"/>
<dbReference type="InterPro" id="IPR027484">
    <property type="entry name" value="PInositol-4-P-5-kinase_N"/>
</dbReference>
<dbReference type="Gramene" id="PHT72618">
    <property type="protein sequence ID" value="PHT72618"/>
    <property type="gene ID" value="T459_23403"/>
</dbReference>
<dbReference type="PANTHER" id="PTHR23086">
    <property type="entry name" value="PHOSPHATIDYLINOSITOL-4-PHOSPHATE 5-KINASE"/>
    <property type="match status" value="1"/>
</dbReference>